<dbReference type="PIRSF" id="PIRSF036625">
    <property type="entry name" value="GAF_ANTAR"/>
    <property type="match status" value="1"/>
</dbReference>
<dbReference type="EMBL" id="BJZR01000151">
    <property type="protein sequence ID" value="GEO93659.1"/>
    <property type="molecule type" value="Genomic_DNA"/>
</dbReference>
<evidence type="ECO:0000256" key="1">
    <source>
        <dbReference type="ARBA" id="ARBA00023015"/>
    </source>
</evidence>
<accession>A0ABQ0XCQ4</accession>
<dbReference type="PROSITE" id="PS50921">
    <property type="entry name" value="ANTAR"/>
    <property type="match status" value="1"/>
</dbReference>
<evidence type="ECO:0000313" key="5">
    <source>
        <dbReference type="EMBL" id="GEO93659.1"/>
    </source>
</evidence>
<sequence>MTDSTTTTTGASPFPSYPSVSPSVQLHEVLAASRDLQEFLEEFTQIMAAHLSSSGVEVWCAVTLLRDGTAGTVASSNARAVVLDEIQYGFDKGPCMSAARQQLLIHAPDFATDDRWGAYTEAAMAQGVHSAVAAPFDLPGPDQAALNVYAGVAHAFDETAIATITQEVAATSTALRLALRLAHYQDTEADLRAAMDSRTAIDVAVGIVMAQHYCTQEEAFALLAAAASTRHTKVREIATQLVETTGGQAPTTHFNTSRASTRTQP</sequence>
<evidence type="ECO:0000256" key="2">
    <source>
        <dbReference type="ARBA" id="ARBA00023163"/>
    </source>
</evidence>
<dbReference type="InterPro" id="IPR029016">
    <property type="entry name" value="GAF-like_dom_sf"/>
</dbReference>
<dbReference type="RefSeq" id="WP_083529629.1">
    <property type="nucleotide sequence ID" value="NZ_BJZR01000151.1"/>
</dbReference>
<reference evidence="5 6" key="1">
    <citation type="submission" date="2019-07" db="EMBL/GenBank/DDBJ databases">
        <title>Whole genome shotgun sequence of Kocuria flava NBRC 107626.</title>
        <authorList>
            <person name="Hosoyama A."/>
            <person name="Uohara A."/>
            <person name="Ohji S."/>
            <person name="Ichikawa N."/>
        </authorList>
    </citation>
    <scope>NUCLEOTIDE SEQUENCE [LARGE SCALE GENOMIC DNA]</scope>
    <source>
        <strain evidence="5 6">NBRC 107626</strain>
    </source>
</reference>
<feature type="domain" description="ANTAR" evidence="4">
    <location>
        <begin position="181"/>
        <end position="242"/>
    </location>
</feature>
<name>A0ABQ0XCQ4_9MICC</name>
<dbReference type="Gene3D" id="1.10.10.10">
    <property type="entry name" value="Winged helix-like DNA-binding domain superfamily/Winged helix DNA-binding domain"/>
    <property type="match status" value="1"/>
</dbReference>
<organism evidence="5 6">
    <name type="scientific">Kocuria flava</name>
    <dbReference type="NCBI Taxonomy" id="446860"/>
    <lineage>
        <taxon>Bacteria</taxon>
        <taxon>Bacillati</taxon>
        <taxon>Actinomycetota</taxon>
        <taxon>Actinomycetes</taxon>
        <taxon>Micrococcales</taxon>
        <taxon>Micrococcaceae</taxon>
        <taxon>Kocuria</taxon>
    </lineage>
</organism>
<dbReference type="InterPro" id="IPR003018">
    <property type="entry name" value="GAF"/>
</dbReference>
<dbReference type="InterPro" id="IPR012074">
    <property type="entry name" value="GAF_ANTAR"/>
</dbReference>
<proteinExistence type="predicted"/>
<dbReference type="InterPro" id="IPR005561">
    <property type="entry name" value="ANTAR"/>
</dbReference>
<protein>
    <submittedName>
        <fullName evidence="5">RNA-binding protein</fullName>
    </submittedName>
</protein>
<evidence type="ECO:0000259" key="4">
    <source>
        <dbReference type="PROSITE" id="PS50921"/>
    </source>
</evidence>
<dbReference type="SUPFAM" id="SSF55781">
    <property type="entry name" value="GAF domain-like"/>
    <property type="match status" value="1"/>
</dbReference>
<evidence type="ECO:0000313" key="6">
    <source>
        <dbReference type="Proteomes" id="UP000321155"/>
    </source>
</evidence>
<comment type="caution">
    <text evidence="5">The sequence shown here is derived from an EMBL/GenBank/DDBJ whole genome shotgun (WGS) entry which is preliminary data.</text>
</comment>
<evidence type="ECO:0000256" key="3">
    <source>
        <dbReference type="SAM" id="MobiDB-lite"/>
    </source>
</evidence>
<keyword evidence="2" id="KW-0804">Transcription</keyword>
<keyword evidence="1" id="KW-0805">Transcription regulation</keyword>
<dbReference type="Pfam" id="PF03861">
    <property type="entry name" value="ANTAR"/>
    <property type="match status" value="1"/>
</dbReference>
<dbReference type="Proteomes" id="UP000321155">
    <property type="component" value="Unassembled WGS sequence"/>
</dbReference>
<feature type="region of interest" description="Disordered" evidence="3">
    <location>
        <begin position="1"/>
        <end position="20"/>
    </location>
</feature>
<feature type="region of interest" description="Disordered" evidence="3">
    <location>
        <begin position="244"/>
        <end position="265"/>
    </location>
</feature>
<dbReference type="Pfam" id="PF13185">
    <property type="entry name" value="GAF_2"/>
    <property type="match status" value="1"/>
</dbReference>
<dbReference type="InterPro" id="IPR036388">
    <property type="entry name" value="WH-like_DNA-bd_sf"/>
</dbReference>
<dbReference type="SMART" id="SM01012">
    <property type="entry name" value="ANTAR"/>
    <property type="match status" value="1"/>
</dbReference>
<dbReference type="Gene3D" id="3.30.450.40">
    <property type="match status" value="1"/>
</dbReference>
<keyword evidence="6" id="KW-1185">Reference proteome</keyword>
<gene>
    <name evidence="5" type="ORF">KFL01_29650</name>
</gene>